<dbReference type="Proteomes" id="UP000024635">
    <property type="component" value="Unassembled WGS sequence"/>
</dbReference>
<gene>
    <name evidence="1" type="primary">Acey_s0099.g3215</name>
    <name evidence="1" type="ORF">Y032_0099g3215</name>
</gene>
<protein>
    <submittedName>
        <fullName evidence="1">Uncharacterized protein</fullName>
    </submittedName>
</protein>
<proteinExistence type="predicted"/>
<organism evidence="1 2">
    <name type="scientific">Ancylostoma ceylanicum</name>
    <dbReference type="NCBI Taxonomy" id="53326"/>
    <lineage>
        <taxon>Eukaryota</taxon>
        <taxon>Metazoa</taxon>
        <taxon>Ecdysozoa</taxon>
        <taxon>Nematoda</taxon>
        <taxon>Chromadorea</taxon>
        <taxon>Rhabditida</taxon>
        <taxon>Rhabditina</taxon>
        <taxon>Rhabditomorpha</taxon>
        <taxon>Strongyloidea</taxon>
        <taxon>Ancylostomatidae</taxon>
        <taxon>Ancylostomatinae</taxon>
        <taxon>Ancylostoma</taxon>
    </lineage>
</organism>
<reference evidence="2" key="1">
    <citation type="journal article" date="2015" name="Nat. Genet.">
        <title>The genome and transcriptome of the zoonotic hookworm Ancylostoma ceylanicum identify infection-specific gene families.</title>
        <authorList>
            <person name="Schwarz E.M."/>
            <person name="Hu Y."/>
            <person name="Antoshechkin I."/>
            <person name="Miller M.M."/>
            <person name="Sternberg P.W."/>
            <person name="Aroian R.V."/>
        </authorList>
    </citation>
    <scope>NUCLEOTIDE SEQUENCE</scope>
    <source>
        <strain evidence="2">HY135</strain>
    </source>
</reference>
<dbReference type="EMBL" id="JARK01001435">
    <property type="protein sequence ID" value="EYC02629.1"/>
    <property type="molecule type" value="Genomic_DNA"/>
</dbReference>
<sequence length="67" mass="7624">MVSINHQINHISITHEGMGVIFATTCESLQKTLLHIAKRLLSKTDPLACFKDMNKQHCRDLYSRTPS</sequence>
<evidence type="ECO:0000313" key="2">
    <source>
        <dbReference type="Proteomes" id="UP000024635"/>
    </source>
</evidence>
<evidence type="ECO:0000313" key="1">
    <source>
        <dbReference type="EMBL" id="EYC02629.1"/>
    </source>
</evidence>
<keyword evidence="2" id="KW-1185">Reference proteome</keyword>
<comment type="caution">
    <text evidence="1">The sequence shown here is derived from an EMBL/GenBank/DDBJ whole genome shotgun (WGS) entry which is preliminary data.</text>
</comment>
<name>A0A016TI66_9BILA</name>
<dbReference type="AlphaFoldDB" id="A0A016TI66"/>
<accession>A0A016TI66</accession>